<dbReference type="InterPro" id="IPR012338">
    <property type="entry name" value="Beta-lactam/transpept-like"/>
</dbReference>
<dbReference type="EMBL" id="LVJI01000014">
    <property type="protein sequence ID" value="OAB46775.1"/>
    <property type="molecule type" value="Genomic_DNA"/>
</dbReference>
<dbReference type="Gene3D" id="3.40.710.10">
    <property type="entry name" value="DD-peptidase/beta-lactamase superfamily"/>
    <property type="match status" value="1"/>
</dbReference>
<feature type="domain" description="Beta-lactamase-related" evidence="1">
    <location>
        <begin position="2"/>
        <end position="281"/>
    </location>
</feature>
<dbReference type="PANTHER" id="PTHR46825">
    <property type="entry name" value="D-ALANYL-D-ALANINE-CARBOXYPEPTIDASE/ENDOPEPTIDASE AMPH"/>
    <property type="match status" value="1"/>
</dbReference>
<comment type="caution">
    <text evidence="2">The sequence shown here is derived from an EMBL/GenBank/DDBJ whole genome shotgun (WGS) entry which is preliminary data.</text>
</comment>
<gene>
    <name evidence="2" type="ORF">PBAT_08865</name>
</gene>
<dbReference type="RefSeq" id="WP_068648645.1">
    <property type="nucleotide sequence ID" value="NZ_CP043611.1"/>
</dbReference>
<sequence length="298" mass="33517">MEEGKLELDAPLVQYLPYFRTTDNLVSNTITVEQLLSHTAGFSGDIGIGNLLCPNIREFSMYDEMKQQCLISDSILQSISNREDVTKSFGSITLSHTPGTNWSYCTEAYMIAADLFEKVSGNQWDECMEDLLSKKLNLKRTTLHAEKVQEDEDSAQYYCSHHNGSEHNLETNVSASPFPINALGAPMGFIYSTANDLCTYLASYMKDNPFMSQAIIDRMYEPVWRFDEKEGYGLGWGIRQHEGHIIFEHGGEFPGVNAYVCMVPSEKIGVVVVSNHDETPSQKICYAVLDSLIQKKTD</sequence>
<dbReference type="InterPro" id="IPR001466">
    <property type="entry name" value="Beta-lactam-related"/>
</dbReference>
<evidence type="ECO:0000313" key="2">
    <source>
        <dbReference type="EMBL" id="OAB46775.1"/>
    </source>
</evidence>
<dbReference type="SUPFAM" id="SSF56601">
    <property type="entry name" value="beta-lactamase/transpeptidase-like"/>
    <property type="match status" value="1"/>
</dbReference>
<dbReference type="InterPro" id="IPR050491">
    <property type="entry name" value="AmpC-like"/>
</dbReference>
<accession>A0A162MBJ1</accession>
<dbReference type="AlphaFoldDB" id="A0A162MBJ1"/>
<dbReference type="OrthoDB" id="9803467at2"/>
<protein>
    <recommendedName>
        <fullName evidence="1">Beta-lactamase-related domain-containing protein</fullName>
    </recommendedName>
</protein>
<dbReference type="Pfam" id="PF00144">
    <property type="entry name" value="Beta-lactamase"/>
    <property type="match status" value="1"/>
</dbReference>
<name>A0A162MBJ1_9BACL</name>
<keyword evidence="3" id="KW-1185">Reference proteome</keyword>
<evidence type="ECO:0000313" key="3">
    <source>
        <dbReference type="Proteomes" id="UP000077355"/>
    </source>
</evidence>
<dbReference type="PANTHER" id="PTHR46825:SF15">
    <property type="entry name" value="BETA-LACTAMASE-RELATED DOMAIN-CONTAINING PROTEIN"/>
    <property type="match status" value="1"/>
</dbReference>
<evidence type="ECO:0000259" key="1">
    <source>
        <dbReference type="Pfam" id="PF00144"/>
    </source>
</evidence>
<reference evidence="2 3" key="1">
    <citation type="submission" date="2016-03" db="EMBL/GenBank/DDBJ databases">
        <title>Draft genome sequence of Paenibacillus antarcticus CECT 5836.</title>
        <authorList>
            <person name="Shin S.-K."/>
            <person name="Yi H."/>
        </authorList>
    </citation>
    <scope>NUCLEOTIDE SEQUENCE [LARGE SCALE GENOMIC DNA]</scope>
    <source>
        <strain evidence="2 3">CECT 5836</strain>
    </source>
</reference>
<dbReference type="Proteomes" id="UP000077355">
    <property type="component" value="Unassembled WGS sequence"/>
</dbReference>
<organism evidence="2 3">
    <name type="scientific">Paenibacillus antarcticus</name>
    <dbReference type="NCBI Taxonomy" id="253703"/>
    <lineage>
        <taxon>Bacteria</taxon>
        <taxon>Bacillati</taxon>
        <taxon>Bacillota</taxon>
        <taxon>Bacilli</taxon>
        <taxon>Bacillales</taxon>
        <taxon>Paenibacillaceae</taxon>
        <taxon>Paenibacillus</taxon>
    </lineage>
</organism>
<proteinExistence type="predicted"/>